<dbReference type="InterPro" id="IPR000595">
    <property type="entry name" value="cNMP-bd_dom"/>
</dbReference>
<dbReference type="Pfam" id="PF00027">
    <property type="entry name" value="cNMP_binding"/>
    <property type="match status" value="1"/>
</dbReference>
<keyword evidence="3" id="KW-1185">Reference proteome</keyword>
<gene>
    <name evidence="2" type="ORF">AAEO59_15830</name>
</gene>
<reference evidence="2 3" key="1">
    <citation type="submission" date="2024-04" db="EMBL/GenBank/DDBJ databases">
        <title>Flavobacterium sp. DGU99 16S ribosomal RNA gene Genome sequencing and assembly.</title>
        <authorList>
            <person name="Park S."/>
        </authorList>
    </citation>
    <scope>NUCLEOTIDE SEQUENCE [LARGE SCALE GENOMIC DNA]</scope>
    <source>
        <strain evidence="2 3">DGU99</strain>
    </source>
</reference>
<evidence type="ECO:0000259" key="1">
    <source>
        <dbReference type="PROSITE" id="PS50042"/>
    </source>
</evidence>
<dbReference type="InterPro" id="IPR018490">
    <property type="entry name" value="cNMP-bd_dom_sf"/>
</dbReference>
<dbReference type="Proteomes" id="UP001398556">
    <property type="component" value="Unassembled WGS sequence"/>
</dbReference>
<dbReference type="InterPro" id="IPR014710">
    <property type="entry name" value="RmlC-like_jellyroll"/>
</dbReference>
<dbReference type="CDD" id="cd00038">
    <property type="entry name" value="CAP_ED"/>
    <property type="match status" value="1"/>
</dbReference>
<feature type="domain" description="Cyclic nucleotide-binding" evidence="1">
    <location>
        <begin position="19"/>
        <end position="119"/>
    </location>
</feature>
<evidence type="ECO:0000313" key="3">
    <source>
        <dbReference type="Proteomes" id="UP001398556"/>
    </source>
</evidence>
<dbReference type="RefSeq" id="WP_341701719.1">
    <property type="nucleotide sequence ID" value="NZ_JBBYHU010000049.1"/>
</dbReference>
<accession>A0ABU9HSH8</accession>
<dbReference type="EMBL" id="JBBYHU010000049">
    <property type="protein sequence ID" value="MEL1242527.1"/>
    <property type="molecule type" value="Genomic_DNA"/>
</dbReference>
<protein>
    <submittedName>
        <fullName evidence="2">Crp/Fnr family transcriptional regulator</fullName>
    </submittedName>
</protein>
<sequence length="196" mass="23125">MTLNMENDFFKTIYNCSYIKSNDYEEIANAHSKIDVQQGTILLREGKVATEYYIIEKGLFRSFVYDYNGKEVTTEFFCQEELLIESFSLFQRNPSMENFQALSNGTIWKIDYENFQQLLDKIEGFREWGRNWATNHLFTMKKRSINMLTMNATDRYLTLLKERPQILQQAPLKQVASYLGITDTSLSRIRKEIVTV</sequence>
<name>A0ABU9HSH8_9FLAO</name>
<dbReference type="SUPFAM" id="SSF51206">
    <property type="entry name" value="cAMP-binding domain-like"/>
    <property type="match status" value="1"/>
</dbReference>
<proteinExistence type="predicted"/>
<organism evidence="2 3">
    <name type="scientific">Flavobacterium flavipallidum</name>
    <dbReference type="NCBI Taxonomy" id="3139140"/>
    <lineage>
        <taxon>Bacteria</taxon>
        <taxon>Pseudomonadati</taxon>
        <taxon>Bacteroidota</taxon>
        <taxon>Flavobacteriia</taxon>
        <taxon>Flavobacteriales</taxon>
        <taxon>Flavobacteriaceae</taxon>
        <taxon>Flavobacterium</taxon>
    </lineage>
</organism>
<comment type="caution">
    <text evidence="2">The sequence shown here is derived from an EMBL/GenBank/DDBJ whole genome shotgun (WGS) entry which is preliminary data.</text>
</comment>
<dbReference type="Gene3D" id="2.60.120.10">
    <property type="entry name" value="Jelly Rolls"/>
    <property type="match status" value="1"/>
</dbReference>
<evidence type="ECO:0000313" key="2">
    <source>
        <dbReference type="EMBL" id="MEL1242527.1"/>
    </source>
</evidence>
<dbReference type="PROSITE" id="PS50042">
    <property type="entry name" value="CNMP_BINDING_3"/>
    <property type="match status" value="1"/>
</dbReference>